<proteinExistence type="predicted"/>
<keyword evidence="2" id="KW-1185">Reference proteome</keyword>
<evidence type="ECO:0000313" key="1">
    <source>
        <dbReference type="EMBL" id="KAI4338563.1"/>
    </source>
</evidence>
<dbReference type="EMBL" id="CM042886">
    <property type="protein sequence ID" value="KAI4338563.1"/>
    <property type="molecule type" value="Genomic_DNA"/>
</dbReference>
<gene>
    <name evidence="1" type="ORF">MLD38_023607</name>
</gene>
<accession>A0ACB9NPQ3</accession>
<dbReference type="Proteomes" id="UP001057402">
    <property type="component" value="Chromosome 7"/>
</dbReference>
<organism evidence="1 2">
    <name type="scientific">Melastoma candidum</name>
    <dbReference type="NCBI Taxonomy" id="119954"/>
    <lineage>
        <taxon>Eukaryota</taxon>
        <taxon>Viridiplantae</taxon>
        <taxon>Streptophyta</taxon>
        <taxon>Embryophyta</taxon>
        <taxon>Tracheophyta</taxon>
        <taxon>Spermatophyta</taxon>
        <taxon>Magnoliopsida</taxon>
        <taxon>eudicotyledons</taxon>
        <taxon>Gunneridae</taxon>
        <taxon>Pentapetalae</taxon>
        <taxon>rosids</taxon>
        <taxon>malvids</taxon>
        <taxon>Myrtales</taxon>
        <taxon>Melastomataceae</taxon>
        <taxon>Melastomatoideae</taxon>
        <taxon>Melastomateae</taxon>
        <taxon>Melastoma</taxon>
    </lineage>
</organism>
<comment type="caution">
    <text evidence="1">The sequence shown here is derived from an EMBL/GenBank/DDBJ whole genome shotgun (WGS) entry which is preliminary data.</text>
</comment>
<evidence type="ECO:0000313" key="2">
    <source>
        <dbReference type="Proteomes" id="UP001057402"/>
    </source>
</evidence>
<name>A0ACB9NPQ3_9MYRT</name>
<sequence length="108" mass="11304">MKAVVILCVALTLTVATLQADGEELNFGSREHRLIDRKTSAGTAAVMTNTLTSSTEVAASTKSSSESSLAVNGQNPNQGTYGDDTAETDPGSQRIIVDVMPNPKPRVP</sequence>
<reference evidence="2" key="1">
    <citation type="journal article" date="2023" name="Front. Plant Sci.">
        <title>Chromosomal-level genome assembly of Melastoma candidum provides insights into trichome evolution.</title>
        <authorList>
            <person name="Zhong Y."/>
            <person name="Wu W."/>
            <person name="Sun C."/>
            <person name="Zou P."/>
            <person name="Liu Y."/>
            <person name="Dai S."/>
            <person name="Zhou R."/>
        </authorList>
    </citation>
    <scope>NUCLEOTIDE SEQUENCE [LARGE SCALE GENOMIC DNA]</scope>
</reference>
<protein>
    <submittedName>
        <fullName evidence="1">Uncharacterized protein</fullName>
    </submittedName>
</protein>